<dbReference type="Proteomes" id="UP001362999">
    <property type="component" value="Unassembled WGS sequence"/>
</dbReference>
<dbReference type="EMBL" id="JAWWNJ010000037">
    <property type="protein sequence ID" value="KAK7022457.1"/>
    <property type="molecule type" value="Genomic_DNA"/>
</dbReference>
<protein>
    <recommendedName>
        <fullName evidence="3">F-box domain-containing protein</fullName>
    </recommendedName>
</protein>
<dbReference type="SUPFAM" id="SSF52047">
    <property type="entry name" value="RNI-like"/>
    <property type="match status" value="1"/>
</dbReference>
<gene>
    <name evidence="1" type="ORF">R3P38DRAFT_2961054</name>
</gene>
<reference evidence="1 2" key="1">
    <citation type="journal article" date="2024" name="J Genomics">
        <title>Draft genome sequencing and assembly of Favolaschia claudopus CIRM-BRFM 2984 isolated from oak limbs.</title>
        <authorList>
            <person name="Navarro D."/>
            <person name="Drula E."/>
            <person name="Chaduli D."/>
            <person name="Cazenave R."/>
            <person name="Ahrendt S."/>
            <person name="Wang J."/>
            <person name="Lipzen A."/>
            <person name="Daum C."/>
            <person name="Barry K."/>
            <person name="Grigoriev I.V."/>
            <person name="Favel A."/>
            <person name="Rosso M.N."/>
            <person name="Martin F."/>
        </authorList>
    </citation>
    <scope>NUCLEOTIDE SEQUENCE [LARGE SCALE GENOMIC DNA]</scope>
    <source>
        <strain evidence="1 2">CIRM-BRFM 2984</strain>
    </source>
</reference>
<proteinExistence type="predicted"/>
<accession>A0AAW0B8S5</accession>
<sequence>MTAVKLLEDIRRLTDTIEAREQLSLDLQERNRDDLSDLEAQRSNARTQLNSLLDPMARLPLEIQSQIFCDVESQPTPDPQQPPLIFLNICRLWRAIALNTPELWTHLEIRLHPLPRDADYLDFCKNWIGRAGSRPLSLILRGVVRLDADTQHLVTCHQHHLEHLTLELSGYFAEEGLVTRTILLQGQFPVLKTLDIRSHGRLLMKTLNDWIDLLRAAPQLETCSLENMIIDWHIFGSFAEPPPTQPLILPCLQNLCLGNTQHALQDLDTTHGASALILRYLTLPALQTLHLTVFDLIDVEFTAFLDRSLPPLRSLSMIVSSPWFMDTMGEMLRPVPTLKHLELIKTSIIPPAIILRVLEALKGVLPVLHTLTIYMRSGRLLDFERLGRFLHSRRVEQEIPLAVFRLYFVSENAQPEYGTDALDENILVALRQLVEDGLDVHVGPRGRNLLL</sequence>
<comment type="caution">
    <text evidence="1">The sequence shown here is derived from an EMBL/GenBank/DDBJ whole genome shotgun (WGS) entry which is preliminary data.</text>
</comment>
<evidence type="ECO:0000313" key="1">
    <source>
        <dbReference type="EMBL" id="KAK7022457.1"/>
    </source>
</evidence>
<dbReference type="AlphaFoldDB" id="A0AAW0B8S5"/>
<evidence type="ECO:0008006" key="3">
    <source>
        <dbReference type="Google" id="ProtNLM"/>
    </source>
</evidence>
<name>A0AAW0B8S5_9AGAR</name>
<keyword evidence="2" id="KW-1185">Reference proteome</keyword>
<organism evidence="1 2">
    <name type="scientific">Favolaschia claudopus</name>
    <dbReference type="NCBI Taxonomy" id="2862362"/>
    <lineage>
        <taxon>Eukaryota</taxon>
        <taxon>Fungi</taxon>
        <taxon>Dikarya</taxon>
        <taxon>Basidiomycota</taxon>
        <taxon>Agaricomycotina</taxon>
        <taxon>Agaricomycetes</taxon>
        <taxon>Agaricomycetidae</taxon>
        <taxon>Agaricales</taxon>
        <taxon>Marasmiineae</taxon>
        <taxon>Mycenaceae</taxon>
        <taxon>Favolaschia</taxon>
    </lineage>
</organism>
<evidence type="ECO:0000313" key="2">
    <source>
        <dbReference type="Proteomes" id="UP001362999"/>
    </source>
</evidence>
<dbReference type="Gene3D" id="3.80.10.10">
    <property type="entry name" value="Ribonuclease Inhibitor"/>
    <property type="match status" value="1"/>
</dbReference>
<dbReference type="InterPro" id="IPR032675">
    <property type="entry name" value="LRR_dom_sf"/>
</dbReference>